<dbReference type="InterPro" id="IPR005746">
    <property type="entry name" value="Thioredoxin"/>
</dbReference>
<evidence type="ECO:0000256" key="1">
    <source>
        <dbReference type="ARBA" id="ARBA00008987"/>
    </source>
</evidence>
<proteinExistence type="inferred from homology"/>
<dbReference type="PRINTS" id="PR00421">
    <property type="entry name" value="THIOREDOXIN"/>
</dbReference>
<feature type="site" description="Contributes to redox potential value" evidence="8">
    <location>
        <position position="32"/>
    </location>
</feature>
<gene>
    <name evidence="11" type="ORF">ID47_08715</name>
</gene>
<protein>
    <recommendedName>
        <fullName evidence="6 7">Thioredoxin</fullName>
    </recommendedName>
</protein>
<dbReference type="FunFam" id="3.40.30.10:FF:000001">
    <property type="entry name" value="Thioredoxin"/>
    <property type="match status" value="1"/>
</dbReference>
<keyword evidence="4 9" id="KW-1015">Disulfide bond</keyword>
<reference evidence="11 12" key="1">
    <citation type="submission" date="2014-07" db="EMBL/GenBank/DDBJ databases">
        <title>Comparative genomic insights into amoeba endosymbionts belonging to the families of Holosporaceae and Candidatus Midichloriaceae within Rickettsiales.</title>
        <authorList>
            <person name="Wang Z."/>
            <person name="Wu M."/>
        </authorList>
    </citation>
    <scope>NUCLEOTIDE SEQUENCE [LARGE SCALE GENOMIC DNA]</scope>
    <source>
        <strain evidence="11">PRA3</strain>
    </source>
</reference>
<sequence length="106" mass="11584">MALHQVSDSTFQNDVLTSDVPVLVDFWAEWCGPCKMIAPILDEVAAELGDKVKIVKMNIDENSQTPAQLGVRSIPTLTLFKNGQAFSTKVGVLPKGKIVEWIESAL</sequence>
<dbReference type="GO" id="GO:0005737">
    <property type="term" value="C:cytoplasm"/>
    <property type="evidence" value="ECO:0007669"/>
    <property type="project" value="TreeGrafter"/>
</dbReference>
<dbReference type="PANTHER" id="PTHR45663:SF11">
    <property type="entry name" value="GEO12009P1"/>
    <property type="match status" value="1"/>
</dbReference>
<dbReference type="InterPro" id="IPR036249">
    <property type="entry name" value="Thioredoxin-like_sf"/>
</dbReference>
<keyword evidence="5 9" id="KW-0676">Redox-active center</keyword>
<dbReference type="PANTHER" id="PTHR45663">
    <property type="entry name" value="GEO12009P1"/>
    <property type="match status" value="1"/>
</dbReference>
<dbReference type="InterPro" id="IPR013766">
    <property type="entry name" value="Thioredoxin_domain"/>
</dbReference>
<evidence type="ECO:0000313" key="11">
    <source>
        <dbReference type="EMBL" id="AIK96791.1"/>
    </source>
</evidence>
<feature type="active site" description="Nucleophile" evidence="8">
    <location>
        <position position="34"/>
    </location>
</feature>
<organism evidence="11 12">
    <name type="scientific">Candidatus Odyssella acanthamoebae</name>
    <dbReference type="NCBI Taxonomy" id="91604"/>
    <lineage>
        <taxon>Bacteria</taxon>
        <taxon>Pseudomonadati</taxon>
        <taxon>Pseudomonadota</taxon>
        <taxon>Alphaproteobacteria</taxon>
        <taxon>Holosporales</taxon>
        <taxon>Candidatus Paracaedibacteraceae</taxon>
        <taxon>Candidatus Odyssella</taxon>
    </lineage>
</organism>
<dbReference type="HOGENOM" id="CLU_090389_10_2_5"/>
<dbReference type="STRING" id="91604.ID47_08715"/>
<feature type="site" description="Contributes to redox potential value" evidence="8">
    <location>
        <position position="33"/>
    </location>
</feature>
<evidence type="ECO:0000256" key="4">
    <source>
        <dbReference type="ARBA" id="ARBA00023157"/>
    </source>
</evidence>
<dbReference type="PIRSF" id="PIRSF000077">
    <property type="entry name" value="Thioredoxin"/>
    <property type="match status" value="1"/>
</dbReference>
<evidence type="ECO:0000256" key="5">
    <source>
        <dbReference type="ARBA" id="ARBA00023284"/>
    </source>
</evidence>
<keyword evidence="2" id="KW-0813">Transport</keyword>
<keyword evidence="12" id="KW-1185">Reference proteome</keyword>
<evidence type="ECO:0000313" key="12">
    <source>
        <dbReference type="Proteomes" id="UP000028926"/>
    </source>
</evidence>
<evidence type="ECO:0000256" key="2">
    <source>
        <dbReference type="ARBA" id="ARBA00022448"/>
    </source>
</evidence>
<evidence type="ECO:0000256" key="7">
    <source>
        <dbReference type="PIRNR" id="PIRNR000077"/>
    </source>
</evidence>
<dbReference type="PROSITE" id="PS51352">
    <property type="entry name" value="THIOREDOXIN_2"/>
    <property type="match status" value="1"/>
</dbReference>
<dbReference type="KEGG" id="paca:ID47_08715"/>
<feature type="disulfide bond" description="Redox-active" evidence="9">
    <location>
        <begin position="31"/>
        <end position="34"/>
    </location>
</feature>
<feature type="active site" description="Nucleophile" evidence="8">
    <location>
        <position position="31"/>
    </location>
</feature>
<dbReference type="Proteomes" id="UP000028926">
    <property type="component" value="Chromosome"/>
</dbReference>
<dbReference type="SUPFAM" id="SSF52833">
    <property type="entry name" value="Thioredoxin-like"/>
    <property type="match status" value="1"/>
</dbReference>
<accession>A0A077AWG7</accession>
<dbReference type="AlphaFoldDB" id="A0A077AWG7"/>
<dbReference type="Gene3D" id="3.40.30.10">
    <property type="entry name" value="Glutaredoxin"/>
    <property type="match status" value="1"/>
</dbReference>
<dbReference type="InterPro" id="IPR017937">
    <property type="entry name" value="Thioredoxin_CS"/>
</dbReference>
<evidence type="ECO:0000259" key="10">
    <source>
        <dbReference type="PROSITE" id="PS51352"/>
    </source>
</evidence>
<dbReference type="OrthoDB" id="9790390at2"/>
<dbReference type="RefSeq" id="WP_038465503.1">
    <property type="nucleotide sequence ID" value="NZ_CP008941.1"/>
</dbReference>
<evidence type="ECO:0000256" key="6">
    <source>
        <dbReference type="NCBIfam" id="TIGR01068"/>
    </source>
</evidence>
<comment type="similarity">
    <text evidence="1 7">Belongs to the thioredoxin family.</text>
</comment>
<dbReference type="EMBL" id="CP008941">
    <property type="protein sequence ID" value="AIK96791.1"/>
    <property type="molecule type" value="Genomic_DNA"/>
</dbReference>
<keyword evidence="3" id="KW-0249">Electron transport</keyword>
<dbReference type="Pfam" id="PF00085">
    <property type="entry name" value="Thioredoxin"/>
    <property type="match status" value="1"/>
</dbReference>
<evidence type="ECO:0000256" key="3">
    <source>
        <dbReference type="ARBA" id="ARBA00022982"/>
    </source>
</evidence>
<dbReference type="GO" id="GO:0015035">
    <property type="term" value="F:protein-disulfide reductase activity"/>
    <property type="evidence" value="ECO:0007669"/>
    <property type="project" value="UniProtKB-UniRule"/>
</dbReference>
<feature type="domain" description="Thioredoxin" evidence="10">
    <location>
        <begin position="1"/>
        <end position="106"/>
    </location>
</feature>
<dbReference type="CDD" id="cd02947">
    <property type="entry name" value="TRX_family"/>
    <property type="match status" value="1"/>
</dbReference>
<dbReference type="PROSITE" id="PS00194">
    <property type="entry name" value="THIOREDOXIN_1"/>
    <property type="match status" value="1"/>
</dbReference>
<dbReference type="NCBIfam" id="TIGR01068">
    <property type="entry name" value="thioredoxin"/>
    <property type="match status" value="1"/>
</dbReference>
<evidence type="ECO:0000256" key="8">
    <source>
        <dbReference type="PIRSR" id="PIRSR000077-1"/>
    </source>
</evidence>
<name>A0A077AWG7_9PROT</name>
<dbReference type="eggNOG" id="COG3118">
    <property type="taxonomic scope" value="Bacteria"/>
</dbReference>
<evidence type="ECO:0000256" key="9">
    <source>
        <dbReference type="PIRSR" id="PIRSR000077-4"/>
    </source>
</evidence>
<feature type="site" description="Deprotonates C-terminal active site Cys" evidence="8">
    <location>
        <position position="25"/>
    </location>
</feature>